<dbReference type="Proteomes" id="UP000886005">
    <property type="component" value="Unassembled WGS sequence"/>
</dbReference>
<dbReference type="Gene3D" id="1.10.1370.20">
    <property type="entry name" value="Oligoendopeptidase f, C-terminal domain"/>
    <property type="match status" value="1"/>
</dbReference>
<gene>
    <name evidence="9" type="ORF">ENJ10_11975</name>
</gene>
<keyword evidence="3 6" id="KW-0378">Hydrolase</keyword>
<accession>A0A7V1M198</accession>
<evidence type="ECO:0000259" key="8">
    <source>
        <dbReference type="Pfam" id="PF08439"/>
    </source>
</evidence>
<dbReference type="Gene3D" id="1.20.140.70">
    <property type="entry name" value="Oligopeptidase f, N-terminal domain"/>
    <property type="match status" value="1"/>
</dbReference>
<evidence type="ECO:0000256" key="5">
    <source>
        <dbReference type="ARBA" id="ARBA00023049"/>
    </source>
</evidence>
<evidence type="ECO:0000256" key="6">
    <source>
        <dbReference type="RuleBase" id="RU003435"/>
    </source>
</evidence>
<feature type="domain" description="Oligopeptidase F N-terminal" evidence="8">
    <location>
        <begin position="131"/>
        <end position="198"/>
    </location>
</feature>
<dbReference type="CDD" id="cd09608">
    <property type="entry name" value="M3B_PepF"/>
    <property type="match status" value="1"/>
</dbReference>
<evidence type="ECO:0000256" key="4">
    <source>
        <dbReference type="ARBA" id="ARBA00022833"/>
    </source>
</evidence>
<evidence type="ECO:0000256" key="1">
    <source>
        <dbReference type="ARBA" id="ARBA00022670"/>
    </source>
</evidence>
<feature type="domain" description="Peptidase M3A/M3B catalytic" evidence="7">
    <location>
        <begin position="221"/>
        <end position="464"/>
    </location>
</feature>
<dbReference type="AlphaFoldDB" id="A0A7V1M198"/>
<sequence length="466" mass="54154">MLTLPLRQIIHREKTMSVKQKLRSEIAEKDKWKLEDIYPGDEAWEEDFKRVKAEIPRLADYKDSYTRSSAELLRCLRAMHSLEETIGKLYAYAHMRNDEDKTVARYQEQYDRMGSLLVEFNQAVAFFEPGLLALDADDLNTMIDENDDLKIYRHFFDNILRVKPHILSEKEERLLALSGEVRRAPADIFANWDSADVEYPVIRDEDGREVRLTNALYGKFQQSPDRRVRKESYLALHKPYLAHKNMLASSYSAIVKSHIFSARARNYPSTLHAALDANNIPVEVYHNLIKTTRENTGPLQRYLRLRKKILKLTDGVFDYDLRAPLFSMEQKHYSWQQATQMVMEGARLLGEDYVQQLKQGFEKRWIDVYENKGKRSGAYSSGTYGVHPYVLMNYNGTLNDIFTLTHEMGHALHTWYTINNQPIVYGDYPIFLAEVASTANEALLEKHLIDNAADKQEKLALLNTTL</sequence>
<organism evidence="9">
    <name type="scientific">Caldithrix abyssi</name>
    <dbReference type="NCBI Taxonomy" id="187145"/>
    <lineage>
        <taxon>Bacteria</taxon>
        <taxon>Pseudomonadati</taxon>
        <taxon>Calditrichota</taxon>
        <taxon>Calditrichia</taxon>
        <taxon>Calditrichales</taxon>
        <taxon>Calditrichaceae</taxon>
        <taxon>Caldithrix</taxon>
    </lineage>
</organism>
<proteinExistence type="inferred from homology"/>
<comment type="caution">
    <text evidence="9">The sequence shown here is derived from an EMBL/GenBank/DDBJ whole genome shotgun (WGS) entry which is preliminary data.</text>
</comment>
<dbReference type="InterPro" id="IPR042088">
    <property type="entry name" value="OligoPept_F_C"/>
</dbReference>
<dbReference type="GO" id="GO:0006508">
    <property type="term" value="P:proteolysis"/>
    <property type="evidence" value="ECO:0007669"/>
    <property type="project" value="UniProtKB-KW"/>
</dbReference>
<keyword evidence="4 6" id="KW-0862">Zinc</keyword>
<dbReference type="SUPFAM" id="SSF55486">
    <property type="entry name" value="Metalloproteases ('zincins'), catalytic domain"/>
    <property type="match status" value="1"/>
</dbReference>
<dbReference type="Gene3D" id="1.10.287.830">
    <property type="entry name" value="putative peptidase helix hairpin domain like"/>
    <property type="match status" value="1"/>
</dbReference>
<dbReference type="GO" id="GO:0046872">
    <property type="term" value="F:metal ion binding"/>
    <property type="evidence" value="ECO:0007669"/>
    <property type="project" value="UniProtKB-UniRule"/>
</dbReference>
<dbReference type="GO" id="GO:0004222">
    <property type="term" value="F:metalloendopeptidase activity"/>
    <property type="evidence" value="ECO:0007669"/>
    <property type="project" value="InterPro"/>
</dbReference>
<keyword evidence="1 6" id="KW-0645">Protease</keyword>
<dbReference type="InterPro" id="IPR001567">
    <property type="entry name" value="Pept_M3A_M3B_dom"/>
</dbReference>
<evidence type="ECO:0000256" key="2">
    <source>
        <dbReference type="ARBA" id="ARBA00022723"/>
    </source>
</evidence>
<dbReference type="EMBL" id="DRLD01000333">
    <property type="protein sequence ID" value="HED11399.1"/>
    <property type="molecule type" value="Genomic_DNA"/>
</dbReference>
<comment type="cofactor">
    <cofactor evidence="6">
        <name>Zn(2+)</name>
        <dbReference type="ChEBI" id="CHEBI:29105"/>
    </cofactor>
    <text evidence="6">Binds 1 zinc ion.</text>
</comment>
<evidence type="ECO:0000256" key="3">
    <source>
        <dbReference type="ARBA" id="ARBA00022801"/>
    </source>
</evidence>
<name>A0A7V1M198_CALAY</name>
<evidence type="ECO:0000259" key="7">
    <source>
        <dbReference type="Pfam" id="PF01432"/>
    </source>
</evidence>
<keyword evidence="5 6" id="KW-0482">Metalloprotease</keyword>
<dbReference type="Pfam" id="PF08439">
    <property type="entry name" value="Peptidase_M3_N"/>
    <property type="match status" value="1"/>
</dbReference>
<protein>
    <submittedName>
        <fullName evidence="9">Oligoendopeptidase F family protein</fullName>
    </submittedName>
</protein>
<comment type="similarity">
    <text evidence="6">Belongs to the peptidase M3 family.</text>
</comment>
<dbReference type="Pfam" id="PF01432">
    <property type="entry name" value="Peptidase_M3"/>
    <property type="match status" value="1"/>
</dbReference>
<evidence type="ECO:0000313" key="9">
    <source>
        <dbReference type="EMBL" id="HED11399.1"/>
    </source>
</evidence>
<dbReference type="InterPro" id="IPR013647">
    <property type="entry name" value="OligopepF_N_dom"/>
</dbReference>
<feature type="non-terminal residue" evidence="9">
    <location>
        <position position="466"/>
    </location>
</feature>
<keyword evidence="2 6" id="KW-0479">Metal-binding</keyword>
<reference evidence="9" key="1">
    <citation type="journal article" date="2020" name="mSystems">
        <title>Genome- and Community-Level Interaction Insights into Carbon Utilization and Element Cycling Functions of Hydrothermarchaeota in Hydrothermal Sediment.</title>
        <authorList>
            <person name="Zhou Z."/>
            <person name="Liu Y."/>
            <person name="Xu W."/>
            <person name="Pan J."/>
            <person name="Luo Z.H."/>
            <person name="Li M."/>
        </authorList>
    </citation>
    <scope>NUCLEOTIDE SEQUENCE [LARGE SCALE GENOMIC DNA]</scope>
    <source>
        <strain evidence="9">HyVt-456</strain>
    </source>
</reference>